<keyword evidence="2" id="KW-0175">Coiled coil</keyword>
<evidence type="ECO:0000256" key="2">
    <source>
        <dbReference type="SAM" id="Coils"/>
    </source>
</evidence>
<dbReference type="AlphaFoldDB" id="U9T505"/>
<dbReference type="GO" id="GO:0098703">
    <property type="term" value="P:calcium ion import across plasma membrane"/>
    <property type="evidence" value="ECO:0007669"/>
    <property type="project" value="TreeGrafter"/>
</dbReference>
<keyword evidence="1" id="KW-0677">Repeat</keyword>
<name>U9T505_RHIID</name>
<organism evidence="4">
    <name type="scientific">Rhizophagus irregularis (strain DAOM 181602 / DAOM 197198 / MUCL 43194)</name>
    <name type="common">Arbuscular mycorrhizal fungus</name>
    <name type="synonym">Glomus intraradices</name>
    <dbReference type="NCBI Taxonomy" id="747089"/>
    <lineage>
        <taxon>Eukaryota</taxon>
        <taxon>Fungi</taxon>
        <taxon>Fungi incertae sedis</taxon>
        <taxon>Mucoromycota</taxon>
        <taxon>Glomeromycotina</taxon>
        <taxon>Glomeromycetes</taxon>
        <taxon>Glomerales</taxon>
        <taxon>Glomeraceae</taxon>
        <taxon>Rhizophagus</taxon>
    </lineage>
</organism>
<dbReference type="InterPro" id="IPR024862">
    <property type="entry name" value="TRPV"/>
</dbReference>
<proteinExistence type="predicted"/>
<dbReference type="VEuPathDB" id="FungiDB:RhiirFUN_008231"/>
<accession>U9T505</accession>
<sequence length="605" mass="70798">MSDDIEAQEYNVHENILDSLISRSRKIESIKSLEKCNGADEIIQLDKLVHDLVNSKVENLPCYGSLTKLKELIKLEDEKLISEFFDYCAKLCIEEEKLELMSVVTILLQDFISIPLYKSPVSRLIKRLTYVKVPSKWCEKVEFISKNENLYGYKTHNDVHNPELSIIDRFQTIPQHYTTLCYSPLPGLFSYPEDSSVLNILFPHKISPFAKFIITYSDEVFQPNNASSEIIDSPLFYAIIKFKWRSFACYRIFIQFSLYLAFFAFFTASIITNYMSLHTISAIMGTIRSLHDIRYVIIMYINGRSFTPVTFFMLAKTILPTITIFMGIFEVNHGLLIYFRSITILFLWLSVIAILITFKEIGIITIVIAHICRKILWLFVFLALIVLAASHATVTYSNMMLDYDKTSLTDETRTKFQDLTQYYNSLNAYWSAFLSDYGSWPGDDLSTSIFKVAYSFFTTVIILNLMIALVNNIYSEVLNRAYTEWSVVRAQYIVFTELALMTPSERQNKIQFKKCFEPIFINCFIHNYRDYFPWTIFYEVFTEEVERWHKKLEEDNVSISRNKIQLLNEMADKMKDEIIKMEDDDVIKTTMIDKLNELKQLFSKK</sequence>
<feature type="transmembrane region" description="Helical" evidence="3">
    <location>
        <begin position="309"/>
        <end position="329"/>
    </location>
</feature>
<dbReference type="PANTHER" id="PTHR10582:SF2">
    <property type="entry name" value="INACTIVE"/>
    <property type="match status" value="1"/>
</dbReference>
<feature type="transmembrane region" description="Helical" evidence="3">
    <location>
        <begin position="248"/>
        <end position="271"/>
    </location>
</feature>
<keyword evidence="3" id="KW-0472">Membrane</keyword>
<evidence type="ECO:0000256" key="1">
    <source>
        <dbReference type="ARBA" id="ARBA00022737"/>
    </source>
</evidence>
<dbReference type="GO" id="GO:0005216">
    <property type="term" value="F:monoatomic ion channel activity"/>
    <property type="evidence" value="ECO:0007669"/>
    <property type="project" value="InterPro"/>
</dbReference>
<dbReference type="EMBL" id="KI298756">
    <property type="protein sequence ID" value="ERZ98445.1"/>
    <property type="molecule type" value="Genomic_DNA"/>
</dbReference>
<keyword evidence="3" id="KW-1133">Transmembrane helix</keyword>
<evidence type="ECO:0000313" key="4">
    <source>
        <dbReference type="EMBL" id="ERZ98445.1"/>
    </source>
</evidence>
<dbReference type="PANTHER" id="PTHR10582">
    <property type="entry name" value="TRANSIENT RECEPTOR POTENTIAL ION CHANNEL PROTEIN"/>
    <property type="match status" value="1"/>
</dbReference>
<feature type="transmembrane region" description="Helical" evidence="3">
    <location>
        <begin position="449"/>
        <end position="470"/>
    </location>
</feature>
<reference evidence="4" key="1">
    <citation type="submission" date="2013-07" db="EMBL/GenBank/DDBJ databases">
        <title>The genome of an arbuscular mycorrhizal fungus provides insights into the evolution of the oldest plant symbiosis.</title>
        <authorList>
            <consortium name="DOE Joint Genome Institute"/>
            <person name="Tisserant E."/>
            <person name="Malbreil M."/>
            <person name="Kuo A."/>
            <person name="Kohler A."/>
            <person name="Symeonidi A."/>
            <person name="Balestrini R."/>
            <person name="Charron P."/>
            <person name="Duensing N."/>
            <person name="Frei-dit-Frey N."/>
            <person name="Gianinazzi-Pearson V."/>
            <person name="Gilbert B."/>
            <person name="Handa Y."/>
            <person name="Hijri M."/>
            <person name="Kaul R."/>
            <person name="Kawaguchi M."/>
            <person name="Krajinski F."/>
            <person name="Lammers P."/>
            <person name="Lapierre D."/>
            <person name="Masclaux F.G."/>
            <person name="Murat C."/>
            <person name="Morin E."/>
            <person name="Ndikumana S."/>
            <person name="Pagni M."/>
            <person name="Petitpierre D."/>
            <person name="Requena N."/>
            <person name="Rosikiewicz P."/>
            <person name="Riley R."/>
            <person name="Saito K."/>
            <person name="San Clemente H."/>
            <person name="Shapiro H."/>
            <person name="van Tuinen D."/>
            <person name="Becard G."/>
            <person name="Bonfante P."/>
            <person name="Paszkowski U."/>
            <person name="Shachar-Hill Y."/>
            <person name="Young J.P."/>
            <person name="Sanders I.R."/>
            <person name="Henrissat B."/>
            <person name="Rensing S.A."/>
            <person name="Grigoriev I.V."/>
            <person name="Corradi N."/>
            <person name="Roux C."/>
            <person name="Martin F."/>
        </authorList>
    </citation>
    <scope>NUCLEOTIDE SEQUENCE</scope>
    <source>
        <strain evidence="4">DAOM 197198</strain>
    </source>
</reference>
<keyword evidence="3" id="KW-0812">Transmembrane</keyword>
<protein>
    <recommendedName>
        <fullName evidence="5">Ion transport domain-containing protein</fullName>
    </recommendedName>
</protein>
<feature type="coiled-coil region" evidence="2">
    <location>
        <begin position="549"/>
        <end position="584"/>
    </location>
</feature>
<evidence type="ECO:0000256" key="3">
    <source>
        <dbReference type="SAM" id="Phobius"/>
    </source>
</evidence>
<evidence type="ECO:0008006" key="5">
    <source>
        <dbReference type="Google" id="ProtNLM"/>
    </source>
</evidence>
<gene>
    <name evidence="4" type="ORF">GLOINDRAFT_329706</name>
</gene>
<feature type="transmembrane region" description="Helical" evidence="3">
    <location>
        <begin position="376"/>
        <end position="396"/>
    </location>
</feature>
<dbReference type="GO" id="GO:0005886">
    <property type="term" value="C:plasma membrane"/>
    <property type="evidence" value="ECO:0007669"/>
    <property type="project" value="TreeGrafter"/>
</dbReference>
<dbReference type="HOGENOM" id="CLU_504471_0_0_1"/>